<feature type="domain" description="Aminotransferase class I/classII large" evidence="13">
    <location>
        <begin position="79"/>
        <end position="429"/>
    </location>
</feature>
<sequence>MLVGPQTSNRAIRRVLLANTSKKLALRTYATLPQSYKQRLENEIKKMQDAGTYKSERIIGSSQSAAIKVIDKATGKTTEVLNLCANNYLGLSNDPYVEEKAIEYTKHFGNGLSSVRFICGTQSIHKDLEEKISQFYEKEDAILYSSCFDANAGIFEALLTPNDAIVSDELNHASIIDGIRLCKAARFRYKNCDMADLEQQIVKAKETTKDKNGVVMIATDGVFSMDGKIAKLDKICQLAEKYECLVFVDDCHATGVIGNSGKGSGEYFGVADKIHFVNSTFGKALGGASGGYTVGDKTSIDILRNRSRPYLFSNTLAPSVVGGAVAAFELLQNKDNGPMLLQRLKKNTEFFRSKMSAAGFNIIGDDHPIVPVMLGDARLASAFSEEMLKLGIYVIGFSYPVVPQGKARIRVQISAAHSIEQLEDVCKAFESIGKKLGVIS</sequence>
<dbReference type="OrthoDB" id="10263824at2759"/>
<evidence type="ECO:0000256" key="4">
    <source>
        <dbReference type="ARBA" id="ARBA00019560"/>
    </source>
</evidence>
<evidence type="ECO:0000313" key="14">
    <source>
        <dbReference type="EMBL" id="OMH79129.1"/>
    </source>
</evidence>
<dbReference type="InterPro" id="IPR015422">
    <property type="entry name" value="PyrdxlP-dep_Trfase_small"/>
</dbReference>
<dbReference type="NCBIfam" id="TIGR01822">
    <property type="entry name" value="2am3keto_CoA"/>
    <property type="match status" value="1"/>
</dbReference>
<dbReference type="NCBIfam" id="NF005394">
    <property type="entry name" value="PRK06939.1"/>
    <property type="match status" value="1"/>
</dbReference>
<evidence type="ECO:0000256" key="2">
    <source>
        <dbReference type="ARBA" id="ARBA00003076"/>
    </source>
</evidence>
<evidence type="ECO:0000256" key="8">
    <source>
        <dbReference type="ARBA" id="ARBA00052559"/>
    </source>
</evidence>
<comment type="cofactor">
    <cofactor evidence="1">
        <name>pyridoxal 5'-phosphate</name>
        <dbReference type="ChEBI" id="CHEBI:597326"/>
    </cofactor>
</comment>
<dbReference type="Proteomes" id="UP000188320">
    <property type="component" value="Unassembled WGS sequence"/>
</dbReference>
<comment type="catalytic activity">
    <reaction evidence="8">
        <text>glycine + acetyl-CoA = (2S)-2-amino-3-oxobutanoate + CoA</text>
        <dbReference type="Rhea" id="RHEA:20736"/>
        <dbReference type="ChEBI" id="CHEBI:57287"/>
        <dbReference type="ChEBI" id="CHEBI:57288"/>
        <dbReference type="ChEBI" id="CHEBI:57305"/>
        <dbReference type="ChEBI" id="CHEBI:78948"/>
        <dbReference type="EC" id="2.3.1.29"/>
    </reaction>
    <physiologicalReaction direction="right-to-left" evidence="8">
        <dbReference type="Rhea" id="RHEA:20738"/>
    </physiologicalReaction>
</comment>
<keyword evidence="6" id="KW-0663">Pyridoxal phosphate</keyword>
<dbReference type="Pfam" id="PF00155">
    <property type="entry name" value="Aminotran_1_2"/>
    <property type="match status" value="1"/>
</dbReference>
<evidence type="ECO:0000256" key="10">
    <source>
        <dbReference type="ARBA" id="ARBA00069660"/>
    </source>
</evidence>
<dbReference type="Gene3D" id="3.90.1150.10">
    <property type="entry name" value="Aspartate Aminotransferase, domain 1"/>
    <property type="match status" value="1"/>
</dbReference>
<dbReference type="GO" id="GO:0016874">
    <property type="term" value="F:ligase activity"/>
    <property type="evidence" value="ECO:0007669"/>
    <property type="project" value="UniProtKB-KW"/>
</dbReference>
<dbReference type="InterPro" id="IPR015424">
    <property type="entry name" value="PyrdxlP-dep_Trfase"/>
</dbReference>
<evidence type="ECO:0000256" key="5">
    <source>
        <dbReference type="ARBA" id="ARBA00022679"/>
    </source>
</evidence>
<dbReference type="PROSITE" id="PS00599">
    <property type="entry name" value="AA_TRANSFER_CLASS_2"/>
    <property type="match status" value="1"/>
</dbReference>
<evidence type="ECO:0000256" key="9">
    <source>
        <dbReference type="ARBA" id="ARBA00067076"/>
    </source>
</evidence>
<dbReference type="HAMAP" id="MF_00985">
    <property type="entry name" value="2am3keto_CoA_ligase"/>
    <property type="match status" value="1"/>
</dbReference>
<accession>A0A1R1PDX9</accession>
<gene>
    <name evidence="15" type="ORF">AX774_g5811</name>
    <name evidence="14" type="ORF">AX774_g7464</name>
</gene>
<keyword evidence="5" id="KW-0808">Transferase</keyword>
<evidence type="ECO:0000256" key="3">
    <source>
        <dbReference type="ARBA" id="ARBA00008392"/>
    </source>
</evidence>
<dbReference type="GO" id="GO:0006783">
    <property type="term" value="P:heme biosynthetic process"/>
    <property type="evidence" value="ECO:0007669"/>
    <property type="project" value="UniProtKB-ARBA"/>
</dbReference>
<evidence type="ECO:0000256" key="12">
    <source>
        <dbReference type="ARBA" id="ARBA00078624"/>
    </source>
</evidence>
<keyword evidence="14" id="KW-0436">Ligase</keyword>
<evidence type="ECO:0000259" key="13">
    <source>
        <dbReference type="Pfam" id="PF00155"/>
    </source>
</evidence>
<organism evidence="14 16">
    <name type="scientific">Zancudomyces culisetae</name>
    <name type="common">Gut fungus</name>
    <name type="synonym">Smittium culisetae</name>
    <dbReference type="NCBI Taxonomy" id="1213189"/>
    <lineage>
        <taxon>Eukaryota</taxon>
        <taxon>Fungi</taxon>
        <taxon>Fungi incertae sedis</taxon>
        <taxon>Zoopagomycota</taxon>
        <taxon>Kickxellomycotina</taxon>
        <taxon>Harpellomycetes</taxon>
        <taxon>Harpellales</taxon>
        <taxon>Legeriomycetaceae</taxon>
        <taxon>Zancudomyces</taxon>
    </lineage>
</organism>
<dbReference type="InterPro" id="IPR001917">
    <property type="entry name" value="Aminotrans_II_pyridoxalP_BS"/>
</dbReference>
<keyword evidence="7" id="KW-0012">Acyltransferase</keyword>
<dbReference type="InterPro" id="IPR050087">
    <property type="entry name" value="AON_synthase_class-II"/>
</dbReference>
<dbReference type="InterPro" id="IPR011282">
    <property type="entry name" value="2am3keto_CoA_ligase"/>
</dbReference>
<dbReference type="AlphaFoldDB" id="A0A1R1PDX9"/>
<dbReference type="CDD" id="cd06454">
    <property type="entry name" value="KBL_like"/>
    <property type="match status" value="1"/>
</dbReference>
<reference evidence="16" key="1">
    <citation type="submission" date="2017-01" db="EMBL/GenBank/DDBJ databases">
        <authorList>
            <person name="Wang Y."/>
            <person name="White M."/>
            <person name="Kvist S."/>
            <person name="Moncalvo J.-M."/>
        </authorList>
    </citation>
    <scope>NUCLEOTIDE SEQUENCE [LARGE SCALE GENOMIC DNA]</scope>
    <source>
        <strain evidence="16">COL-18-3</strain>
    </source>
</reference>
<dbReference type="InterPro" id="IPR015421">
    <property type="entry name" value="PyrdxlP-dep_Trfase_major"/>
</dbReference>
<dbReference type="EMBL" id="LSSK01001088">
    <property type="protein sequence ID" value="OMH80747.1"/>
    <property type="molecule type" value="Genomic_DNA"/>
</dbReference>
<dbReference type="Gene3D" id="3.40.640.10">
    <property type="entry name" value="Type I PLP-dependent aspartate aminotransferase-like (Major domain)"/>
    <property type="match status" value="1"/>
</dbReference>
<dbReference type="EC" id="2.3.1.29" evidence="9"/>
<dbReference type="EMBL" id="LSSK01001659">
    <property type="protein sequence ID" value="OMH79129.1"/>
    <property type="molecule type" value="Genomic_DNA"/>
</dbReference>
<evidence type="ECO:0000313" key="15">
    <source>
        <dbReference type="EMBL" id="OMH80747.1"/>
    </source>
</evidence>
<evidence type="ECO:0000313" key="16">
    <source>
        <dbReference type="Proteomes" id="UP000188320"/>
    </source>
</evidence>
<dbReference type="PANTHER" id="PTHR13693:SF102">
    <property type="entry name" value="2-AMINO-3-KETOBUTYRATE COENZYME A LIGASE, MITOCHONDRIAL"/>
    <property type="match status" value="1"/>
</dbReference>
<proteinExistence type="inferred from homology"/>
<dbReference type="PANTHER" id="PTHR13693">
    <property type="entry name" value="CLASS II AMINOTRANSFERASE/8-AMINO-7-OXONONANOATE SYNTHASE"/>
    <property type="match status" value="1"/>
</dbReference>
<dbReference type="FunFam" id="3.90.1150.10:FF:000004">
    <property type="entry name" value="2-amino-3-ketobutyrate coenzyme A ligase"/>
    <property type="match status" value="1"/>
</dbReference>
<dbReference type="InterPro" id="IPR004839">
    <property type="entry name" value="Aminotransferase_I/II_large"/>
</dbReference>
<dbReference type="FunFam" id="3.40.640.10:FF:000006">
    <property type="entry name" value="5-aminolevulinate synthase, mitochondrial"/>
    <property type="match status" value="1"/>
</dbReference>
<protein>
    <recommendedName>
        <fullName evidence="10">2-amino-3-ketobutyrate coenzyme A ligase, mitochondrial</fullName>
        <ecNumber evidence="9">2.3.1.29</ecNumber>
    </recommendedName>
    <alternativeName>
        <fullName evidence="4">5-aminolevulinate synthase, mitochondrial</fullName>
    </alternativeName>
    <alternativeName>
        <fullName evidence="11">Aminoacetone synthase</fullName>
    </alternativeName>
    <alternativeName>
        <fullName evidence="12">Glycine acetyltransferase</fullName>
    </alternativeName>
</protein>
<comment type="similarity">
    <text evidence="3">Belongs to the class-II pyridoxal-phosphate-dependent aminotransferase family.</text>
</comment>
<evidence type="ECO:0000256" key="1">
    <source>
        <dbReference type="ARBA" id="ARBA00001933"/>
    </source>
</evidence>
<evidence type="ECO:0000256" key="11">
    <source>
        <dbReference type="ARBA" id="ARBA00075633"/>
    </source>
</evidence>
<dbReference type="GO" id="GO:0030170">
    <property type="term" value="F:pyridoxal phosphate binding"/>
    <property type="evidence" value="ECO:0007669"/>
    <property type="project" value="InterPro"/>
</dbReference>
<evidence type="ECO:0000256" key="7">
    <source>
        <dbReference type="ARBA" id="ARBA00023315"/>
    </source>
</evidence>
<dbReference type="GO" id="GO:0008890">
    <property type="term" value="F:glycine C-acetyltransferase activity"/>
    <property type="evidence" value="ECO:0007669"/>
    <property type="project" value="UniProtKB-EC"/>
</dbReference>
<comment type="caution">
    <text evidence="14">The sequence shown here is derived from an EMBL/GenBank/DDBJ whole genome shotgun (WGS) entry which is preliminary data.</text>
</comment>
<dbReference type="SUPFAM" id="SSF53383">
    <property type="entry name" value="PLP-dependent transferases"/>
    <property type="match status" value="1"/>
</dbReference>
<comment type="function">
    <text evidence="2">Catalyzes the synthesis of 5-aminolevulinate (ALA) from succinyl-CoA and glycine, the first and rate-limiting step in heme biosynthesis.</text>
</comment>
<keyword evidence="16" id="KW-1185">Reference proteome</keyword>
<name>A0A1R1PDX9_ZANCU</name>
<reference evidence="14" key="2">
    <citation type="submission" date="2017-01" db="EMBL/GenBank/DDBJ databases">
        <authorList>
            <person name="Mah S.A."/>
            <person name="Swanson W.J."/>
            <person name="Moy G.W."/>
            <person name="Vacquier V.D."/>
        </authorList>
    </citation>
    <scope>NUCLEOTIDE SEQUENCE [LARGE SCALE GENOMIC DNA]</scope>
    <source>
        <strain evidence="14">COL-18-3</strain>
    </source>
</reference>
<dbReference type="GO" id="GO:0006567">
    <property type="term" value="P:L-threonine catabolic process"/>
    <property type="evidence" value="ECO:0007669"/>
    <property type="project" value="InterPro"/>
</dbReference>
<evidence type="ECO:0000256" key="6">
    <source>
        <dbReference type="ARBA" id="ARBA00022898"/>
    </source>
</evidence>
<dbReference type="GO" id="GO:0005739">
    <property type="term" value="C:mitochondrion"/>
    <property type="evidence" value="ECO:0007669"/>
    <property type="project" value="TreeGrafter"/>
</dbReference>